<evidence type="ECO:0008006" key="5">
    <source>
        <dbReference type="Google" id="ProtNLM"/>
    </source>
</evidence>
<dbReference type="EMBL" id="KZ819198">
    <property type="protein sequence ID" value="PWY98584.1"/>
    <property type="molecule type" value="Genomic_DNA"/>
</dbReference>
<sequence>MSLPRGSPSAAVAGPSQPPSPQKWRSATEHDVYADNRTENIFGWIQPNEWETVAGPNKSNFMRGDCVECNSDDACPVPSSSQQGTFNFQSCGSPNCGYGGQCCEYSRRATRSHGLGLPLAPSHSRSQPPGPSGSHSLAQTQSLSDIVRMEQRSSIGVSLMDIIHGRSCRPISLLDLRAFLHFQRDPTRRMAAYFPASDMESGGLDDLDLNLDLLSNAEPGIDKEKVDRPKLLSDEVDALDFLVAYERYCIKFREQPRSDRLRSPDPQTCKAAVRAYVRRQQKVRTSSELTAVEMLLQGDGDDAGEAVEAPQEIPLELLANLKPTDLGLKPYDQPLRVEFDRLIRRYFCNQRHCITTSSKKGFATRLARKRHSGSSSDTAADADEAQNGELCGEKAMPAELPKMPRLRWMLNVGLISEQTLELAMSEADFSTHPDVLAPLAEMVYAYMSQHVVPYFFISVGRNLSSNTKRGRLTVGIVCTIIALIFSVLLIIEPSPLVPHADGRTGRISRWWRLLTGPVWCAGLGYILAYFTGLCVWLTLRGNREPDEEEEREREEIRSRISSEEALPFDLADLQADADERDADVERDTNKWMAPEIADILTGIAGQKKKDKTAKRKSAVVDTEELSAAEEGRQRNHSHNSHDEQVSEKSPPGEKSMARTVKHAQADVPIVPVDSSTSIVIAGDKKFDALTAPAAVILTAARRPSVIALGLDSHHGSRSTPGRSSRDLNSLARASIEMHARNGSTSVIDSRGMDGASGVAVHSAIRQTRFPMLNFSIGVAKPSPAAELVEDVTNSPVFTRDALLFDPELAGKVANPASPTASFAEGQIVGRPSRSSTVGSASAQGSPPAAMRRKGLPSIASGLRPKLLATDAARRQPSFEEEDGEEVLAADAPEADDDHVAVMMPAWPEPTATNAPASQNGGVSTVGDIAPWSSSAAKKSSDLPAATRALLFSPPSATRSRFSTATGTTAVGSGSNVNKAKYASKRRYSTPHNGSLQERFWKAVQRGTGFAVGTEKVLDSRVRRAQQMKALRIMAINTVATIVVLVIVVAVP</sequence>
<feature type="compositionally biased region" description="Basic and acidic residues" evidence="1">
    <location>
        <begin position="629"/>
        <end position="646"/>
    </location>
</feature>
<dbReference type="PANTHER" id="PTHR39466:SF1">
    <property type="entry name" value="RGS DOMAIN-CONTAINING PROTEIN"/>
    <property type="match status" value="1"/>
</dbReference>
<accession>A0A317XJY6</accession>
<evidence type="ECO:0000256" key="2">
    <source>
        <dbReference type="SAM" id="Phobius"/>
    </source>
</evidence>
<feature type="region of interest" description="Disordered" evidence="1">
    <location>
        <begin position="815"/>
        <end position="853"/>
    </location>
</feature>
<gene>
    <name evidence="3" type="ORF">BCV70DRAFT_218598</name>
</gene>
<reference evidence="3 4" key="1">
    <citation type="journal article" date="2018" name="Mol. Biol. Evol.">
        <title>Broad Genomic Sampling Reveals a Smut Pathogenic Ancestry of the Fungal Clade Ustilaginomycotina.</title>
        <authorList>
            <person name="Kijpornyongpan T."/>
            <person name="Mondo S.J."/>
            <person name="Barry K."/>
            <person name="Sandor L."/>
            <person name="Lee J."/>
            <person name="Lipzen A."/>
            <person name="Pangilinan J."/>
            <person name="LaButti K."/>
            <person name="Hainaut M."/>
            <person name="Henrissat B."/>
            <person name="Grigoriev I.V."/>
            <person name="Spatafora J.W."/>
            <person name="Aime M.C."/>
        </authorList>
    </citation>
    <scope>NUCLEOTIDE SEQUENCE [LARGE SCALE GENOMIC DNA]</scope>
    <source>
        <strain evidence="3 4">MCA 3645</strain>
    </source>
</reference>
<feature type="transmembrane region" description="Helical" evidence="2">
    <location>
        <begin position="1029"/>
        <end position="1050"/>
    </location>
</feature>
<feature type="region of interest" description="Disordered" evidence="1">
    <location>
        <begin position="1"/>
        <end position="26"/>
    </location>
</feature>
<feature type="region of interest" description="Disordered" evidence="1">
    <location>
        <begin position="610"/>
        <end position="662"/>
    </location>
</feature>
<feature type="compositionally biased region" description="Polar residues" evidence="1">
    <location>
        <begin position="123"/>
        <end position="139"/>
    </location>
</feature>
<dbReference type="Proteomes" id="UP000246740">
    <property type="component" value="Unassembled WGS sequence"/>
</dbReference>
<keyword evidence="2" id="KW-0472">Membrane</keyword>
<dbReference type="PANTHER" id="PTHR39466">
    <property type="entry name" value="RGS DOMAIN-CONTAINING PROTEIN"/>
    <property type="match status" value="1"/>
</dbReference>
<keyword evidence="2" id="KW-0812">Transmembrane</keyword>
<feature type="transmembrane region" description="Helical" evidence="2">
    <location>
        <begin position="472"/>
        <end position="491"/>
    </location>
</feature>
<proteinExistence type="predicted"/>
<organism evidence="3 4">
    <name type="scientific">Testicularia cyperi</name>
    <dbReference type="NCBI Taxonomy" id="1882483"/>
    <lineage>
        <taxon>Eukaryota</taxon>
        <taxon>Fungi</taxon>
        <taxon>Dikarya</taxon>
        <taxon>Basidiomycota</taxon>
        <taxon>Ustilaginomycotina</taxon>
        <taxon>Ustilaginomycetes</taxon>
        <taxon>Ustilaginales</taxon>
        <taxon>Anthracoideaceae</taxon>
        <taxon>Testicularia</taxon>
    </lineage>
</organism>
<feature type="region of interest" description="Disordered" evidence="1">
    <location>
        <begin position="114"/>
        <end position="139"/>
    </location>
</feature>
<dbReference type="AlphaFoldDB" id="A0A317XJY6"/>
<dbReference type="STRING" id="1882483.A0A317XJY6"/>
<feature type="transmembrane region" description="Helical" evidence="2">
    <location>
        <begin position="511"/>
        <end position="539"/>
    </location>
</feature>
<keyword evidence="4" id="KW-1185">Reference proteome</keyword>
<name>A0A317XJY6_9BASI</name>
<dbReference type="InParanoid" id="A0A317XJY6"/>
<evidence type="ECO:0000256" key="1">
    <source>
        <dbReference type="SAM" id="MobiDB-lite"/>
    </source>
</evidence>
<evidence type="ECO:0000313" key="3">
    <source>
        <dbReference type="EMBL" id="PWY98584.1"/>
    </source>
</evidence>
<feature type="compositionally biased region" description="Low complexity" evidence="1">
    <location>
        <begin position="838"/>
        <end position="849"/>
    </location>
</feature>
<feature type="region of interest" description="Disordered" evidence="1">
    <location>
        <begin position="368"/>
        <end position="392"/>
    </location>
</feature>
<keyword evidence="2" id="KW-1133">Transmembrane helix</keyword>
<protein>
    <recommendedName>
        <fullName evidence="5">RGS domain-containing protein</fullName>
    </recommendedName>
</protein>
<dbReference type="OrthoDB" id="3232309at2759"/>
<feature type="transmembrane region" description="Helical" evidence="2">
    <location>
        <begin position="443"/>
        <end position="460"/>
    </location>
</feature>
<feature type="compositionally biased region" description="Acidic residues" evidence="1">
    <location>
        <begin position="878"/>
        <end position="891"/>
    </location>
</feature>
<evidence type="ECO:0000313" key="4">
    <source>
        <dbReference type="Proteomes" id="UP000246740"/>
    </source>
</evidence>
<feature type="region of interest" description="Disordered" evidence="1">
    <location>
        <begin position="872"/>
        <end position="891"/>
    </location>
</feature>